<gene>
    <name evidence="2" type="ORF">ESZ91_02605</name>
</gene>
<organism evidence="2 3">
    <name type="scientific">Candidatus Borkfalkia ceftriaxoniphila</name>
    <dbReference type="NCBI Taxonomy" id="2508949"/>
    <lineage>
        <taxon>Bacteria</taxon>
        <taxon>Bacillati</taxon>
        <taxon>Bacillota</taxon>
        <taxon>Clostridia</taxon>
        <taxon>Christensenellales</taxon>
        <taxon>Christensenellaceae</taxon>
        <taxon>Candidatus Borkfalkia</taxon>
    </lineage>
</organism>
<dbReference type="InterPro" id="IPR040674">
    <property type="entry name" value="PvuRts1I-like_SRA"/>
</dbReference>
<feature type="domain" description="PvuRts1 I-like SET and RING associated" evidence="1">
    <location>
        <begin position="91"/>
        <end position="220"/>
    </location>
</feature>
<dbReference type="Proteomes" id="UP000291269">
    <property type="component" value="Unassembled WGS sequence"/>
</dbReference>
<comment type="caution">
    <text evidence="2">The sequence shown here is derived from an EMBL/GenBank/DDBJ whole genome shotgun (WGS) entry which is preliminary data.</text>
</comment>
<dbReference type="AlphaFoldDB" id="A0A4Q2K9Q7"/>
<dbReference type="Pfam" id="PF18491">
    <property type="entry name" value="SRA"/>
    <property type="match status" value="1"/>
</dbReference>
<evidence type="ECO:0000259" key="1">
    <source>
        <dbReference type="Pfam" id="PF18491"/>
    </source>
</evidence>
<keyword evidence="3" id="KW-1185">Reference proteome</keyword>
<protein>
    <recommendedName>
        <fullName evidence="1">PvuRts1 I-like SET and RING associated domain-containing protein</fullName>
    </recommendedName>
</protein>
<evidence type="ECO:0000313" key="3">
    <source>
        <dbReference type="Proteomes" id="UP000291269"/>
    </source>
</evidence>
<evidence type="ECO:0000313" key="2">
    <source>
        <dbReference type="EMBL" id="RXZ61295.1"/>
    </source>
</evidence>
<name>A0A4Q2K9Q7_9FIRM</name>
<reference evidence="2 3" key="1">
    <citation type="journal article" date="2019" name="Gut">
        <title>Antibiotics-induced monodominance of a novel gut bacterial order.</title>
        <authorList>
            <person name="Hildebrand F."/>
            <person name="Moitinho-Silva L."/>
            <person name="Blasche S."/>
            <person name="Jahn M.T."/>
            <person name="Gossmann T.I."/>
            <person name="Heuerta-Cepas J."/>
            <person name="Hercog R."/>
            <person name="Luetge M."/>
            <person name="Bahram M."/>
            <person name="Pryszlak A."/>
            <person name="Alves R.J."/>
            <person name="Waszak S.M."/>
            <person name="Zhu A."/>
            <person name="Ye L."/>
            <person name="Costea P.I."/>
            <person name="Aalvink S."/>
            <person name="Belzer C."/>
            <person name="Forslund S.K."/>
            <person name="Sunagawa S."/>
            <person name="Hentschel U."/>
            <person name="Merten C."/>
            <person name="Patil K.R."/>
            <person name="Benes V."/>
            <person name="Bork P."/>
        </authorList>
    </citation>
    <scope>NUCLEOTIDE SEQUENCE [LARGE SCALE GENOMIC DNA]</scope>
    <source>
        <strain evidence="2 3">HDS1380</strain>
    </source>
</reference>
<sequence>MTNKKAWEIFDELRIENGEPFETQKIGETVCVVRQGMRDNIKILLDAEKGLFYLGSGKQGEWKQFNFDISDEEDFITCAEKVIAETVKQLNKKGVIHRGDVFTVSTNAQLLNLLLGKNMRGYMKCIYGLTDSYALLMHTFNQVTQAGWLNRELEDGTVIEQFVGNKKIFKAHEGLPDNRYRALFEKRREKGVFIFRGVYRLSDKSTSNRRVWTKVCDQTNLFDF</sequence>
<dbReference type="RefSeq" id="WP_129223839.1">
    <property type="nucleotide sequence ID" value="NZ_SDOZ01000002.1"/>
</dbReference>
<proteinExistence type="predicted"/>
<dbReference type="EMBL" id="SDOZ01000002">
    <property type="protein sequence ID" value="RXZ61295.1"/>
    <property type="molecule type" value="Genomic_DNA"/>
</dbReference>
<accession>A0A4Q2K9Q7</accession>